<dbReference type="AlphaFoldDB" id="A0A9D1AMN3"/>
<organism evidence="2 3">
    <name type="scientific">Candidatus Caccousia avicola</name>
    <dbReference type="NCBI Taxonomy" id="2840721"/>
    <lineage>
        <taxon>Bacteria</taxon>
        <taxon>Bacillati</taxon>
        <taxon>Bacillota</taxon>
        <taxon>Clostridia</taxon>
        <taxon>Eubacteriales</taxon>
        <taxon>Oscillospiraceae</taxon>
        <taxon>Oscillospiraceae incertae sedis</taxon>
        <taxon>Candidatus Caccousia</taxon>
    </lineage>
</organism>
<dbReference type="CDD" id="cd01335">
    <property type="entry name" value="Radical_SAM"/>
    <property type="match status" value="1"/>
</dbReference>
<evidence type="ECO:0000313" key="2">
    <source>
        <dbReference type="EMBL" id="HIR47291.1"/>
    </source>
</evidence>
<dbReference type="InterPro" id="IPR034505">
    <property type="entry name" value="Coproporphyrinogen-III_oxidase"/>
</dbReference>
<dbReference type="GO" id="GO:0005737">
    <property type="term" value="C:cytoplasm"/>
    <property type="evidence" value="ECO:0007669"/>
    <property type="project" value="TreeGrafter"/>
</dbReference>
<feature type="domain" description="Radical SAM core" evidence="1">
    <location>
        <begin position="158"/>
        <end position="392"/>
    </location>
</feature>
<dbReference type="NCBIfam" id="TIGR03994">
    <property type="entry name" value="rSAM_HemZ"/>
    <property type="match status" value="1"/>
</dbReference>
<accession>A0A9D1AMN3</accession>
<dbReference type="SFLD" id="SFLDG01082">
    <property type="entry name" value="B12-binding_domain_containing"/>
    <property type="match status" value="1"/>
</dbReference>
<dbReference type="InterPro" id="IPR023995">
    <property type="entry name" value="HemZ"/>
</dbReference>
<dbReference type="InterPro" id="IPR058240">
    <property type="entry name" value="rSAM_sf"/>
</dbReference>
<dbReference type="EMBL" id="DVGZ01000068">
    <property type="protein sequence ID" value="HIR47291.1"/>
    <property type="molecule type" value="Genomic_DNA"/>
</dbReference>
<evidence type="ECO:0000259" key="1">
    <source>
        <dbReference type="PROSITE" id="PS51918"/>
    </source>
</evidence>
<dbReference type="SFLD" id="SFLDG01065">
    <property type="entry name" value="anaerobic_coproporphyrinogen-I"/>
    <property type="match status" value="1"/>
</dbReference>
<dbReference type="PANTHER" id="PTHR13932:SF1">
    <property type="entry name" value="OXYGEN-INDEPENDENT COPROPORPHYRINOGEN-III OXIDASE-LIKE PROTEIN HEMZ"/>
    <property type="match status" value="1"/>
</dbReference>
<dbReference type="SUPFAM" id="SSF102114">
    <property type="entry name" value="Radical SAM enzymes"/>
    <property type="match status" value="1"/>
</dbReference>
<keyword evidence="2" id="KW-0560">Oxidoreductase</keyword>
<dbReference type="GO" id="GO:0051539">
    <property type="term" value="F:4 iron, 4 sulfur cluster binding"/>
    <property type="evidence" value="ECO:0007669"/>
    <property type="project" value="TreeGrafter"/>
</dbReference>
<proteinExistence type="predicted"/>
<gene>
    <name evidence="2" type="primary">hemZ</name>
    <name evidence="2" type="ORF">IAB89_06480</name>
</gene>
<protein>
    <submittedName>
        <fullName evidence="2">Coproporphyrinogen dehydrogenase HemZ</fullName>
        <ecNumber evidence="2">1.3.98.3</ecNumber>
    </submittedName>
</protein>
<dbReference type="SFLD" id="SFLDS00029">
    <property type="entry name" value="Radical_SAM"/>
    <property type="match status" value="1"/>
</dbReference>
<comment type="caution">
    <text evidence="2">The sequence shown here is derived from an EMBL/GenBank/DDBJ whole genome shotgun (WGS) entry which is preliminary data.</text>
</comment>
<dbReference type="PROSITE" id="PS51918">
    <property type="entry name" value="RADICAL_SAM"/>
    <property type="match status" value="1"/>
</dbReference>
<dbReference type="InterPro" id="IPR007197">
    <property type="entry name" value="rSAM"/>
</dbReference>
<sequence length="494" mass="55834">MKLFLYGHSFHYEMENLCRLFFHRQKIEVFEDCREFDGPDAALTLVERKGETLCLLVKTAVGTYRGEGRDTVSAEAPPQEAERRLAVLLFRQLTEACGIRPRWGILTGVRPVKFFRSLVEKHGEEEAARIFREDYLVTEEKLELSRVTMRNEGALLARSRPDSCSLYVSIPFCPTRCAYCSFVSSTVEKTVKLIPDYVELLCRELEKTAEVVRDCGLRVESVYFGGGTPTAISAEQLALLLDTVNRHFDLSHSREFTVEAGRPDTVTREKLEALKNSGVTRISINPQTLSDQVLRRIGRRHTTQQTLDAFHLARACGMDNINMDLIAGLPGDTVEGFRATLDGVLALSPESVTVHTLSLKRSAQLFQDGAGEPEGETAAQMLDYAQSRLTGQGYLPYYLYRQSRMVGNLENIGWCLPGCESPYNVYIMDETHTILACGAGAATKVKRPGVDELERIFNFKFPYEYINRFQEVLERKNRVKQCYEQFQGTVCPLP</sequence>
<reference evidence="2" key="2">
    <citation type="journal article" date="2021" name="PeerJ">
        <title>Extensive microbial diversity within the chicken gut microbiome revealed by metagenomics and culture.</title>
        <authorList>
            <person name="Gilroy R."/>
            <person name="Ravi A."/>
            <person name="Getino M."/>
            <person name="Pursley I."/>
            <person name="Horton D.L."/>
            <person name="Alikhan N.F."/>
            <person name="Baker D."/>
            <person name="Gharbi K."/>
            <person name="Hall N."/>
            <person name="Watson M."/>
            <person name="Adriaenssens E.M."/>
            <person name="Foster-Nyarko E."/>
            <person name="Jarju S."/>
            <person name="Secka A."/>
            <person name="Antonio M."/>
            <person name="Oren A."/>
            <person name="Chaudhuri R.R."/>
            <person name="La Ragione R."/>
            <person name="Hildebrand F."/>
            <person name="Pallen M.J."/>
        </authorList>
    </citation>
    <scope>NUCLEOTIDE SEQUENCE</scope>
    <source>
        <strain evidence="2">ChiSxjej1B13-7958</strain>
    </source>
</reference>
<dbReference type="GO" id="GO:0006779">
    <property type="term" value="P:porphyrin-containing compound biosynthetic process"/>
    <property type="evidence" value="ECO:0007669"/>
    <property type="project" value="TreeGrafter"/>
</dbReference>
<dbReference type="SMART" id="SM00729">
    <property type="entry name" value="Elp3"/>
    <property type="match status" value="1"/>
</dbReference>
<evidence type="ECO:0000313" key="3">
    <source>
        <dbReference type="Proteomes" id="UP000824242"/>
    </source>
</evidence>
<dbReference type="InterPro" id="IPR023404">
    <property type="entry name" value="rSAM_horseshoe"/>
</dbReference>
<dbReference type="Gene3D" id="3.80.30.20">
    <property type="entry name" value="tm_1862 like domain"/>
    <property type="match status" value="1"/>
</dbReference>
<dbReference type="PANTHER" id="PTHR13932">
    <property type="entry name" value="COPROPORPHYRINIGEN III OXIDASE"/>
    <property type="match status" value="1"/>
</dbReference>
<dbReference type="EC" id="1.3.98.3" evidence="2"/>
<dbReference type="SFLD" id="SFLDF00310">
    <property type="entry name" value="oxygen-independent_coproporphy"/>
    <property type="match status" value="1"/>
</dbReference>
<dbReference type="InterPro" id="IPR006638">
    <property type="entry name" value="Elp3/MiaA/NifB-like_rSAM"/>
</dbReference>
<name>A0A9D1AMN3_9FIRM</name>
<dbReference type="Proteomes" id="UP000824242">
    <property type="component" value="Unassembled WGS sequence"/>
</dbReference>
<dbReference type="GO" id="GO:0051989">
    <property type="term" value="F:coproporphyrinogen dehydrogenase activity"/>
    <property type="evidence" value="ECO:0007669"/>
    <property type="project" value="UniProtKB-EC"/>
</dbReference>
<reference evidence="2" key="1">
    <citation type="submission" date="2020-10" db="EMBL/GenBank/DDBJ databases">
        <authorList>
            <person name="Gilroy R."/>
        </authorList>
    </citation>
    <scope>NUCLEOTIDE SEQUENCE</scope>
    <source>
        <strain evidence="2">ChiSxjej1B13-7958</strain>
    </source>
</reference>
<dbReference type="Pfam" id="PF04055">
    <property type="entry name" value="Radical_SAM"/>
    <property type="match status" value="1"/>
</dbReference>